<evidence type="ECO:0000313" key="2">
    <source>
        <dbReference type="EMBL" id="PVZ08549.1"/>
    </source>
</evidence>
<feature type="transmembrane region" description="Helical" evidence="1">
    <location>
        <begin position="31"/>
        <end position="51"/>
    </location>
</feature>
<comment type="caution">
    <text evidence="2">The sequence shown here is derived from an EMBL/GenBank/DDBJ whole genome shotgun (WGS) entry which is preliminary data.</text>
</comment>
<evidence type="ECO:0000313" key="3">
    <source>
        <dbReference type="Proteomes" id="UP000245639"/>
    </source>
</evidence>
<dbReference type="RefSeq" id="WP_165825748.1">
    <property type="nucleotide sequence ID" value="NZ_QEKW01000008.1"/>
</dbReference>
<keyword evidence="3" id="KW-1185">Reference proteome</keyword>
<protein>
    <submittedName>
        <fullName evidence="2">Uncharacterized protein</fullName>
    </submittedName>
</protein>
<evidence type="ECO:0000256" key="1">
    <source>
        <dbReference type="SAM" id="Phobius"/>
    </source>
</evidence>
<dbReference type="EMBL" id="QEKW01000008">
    <property type="protein sequence ID" value="PVZ08549.1"/>
    <property type="molecule type" value="Genomic_DNA"/>
</dbReference>
<sequence>MNAKKLGIIAGVAFALFFVISQPQGSADLVLSILTILGDAAAAVVEFIRALF</sequence>
<name>A0A2U1F8T2_9PSEU</name>
<organism evidence="2 3">
    <name type="scientific">Actinomycetospora cinnamomea</name>
    <dbReference type="NCBI Taxonomy" id="663609"/>
    <lineage>
        <taxon>Bacteria</taxon>
        <taxon>Bacillati</taxon>
        <taxon>Actinomycetota</taxon>
        <taxon>Actinomycetes</taxon>
        <taxon>Pseudonocardiales</taxon>
        <taxon>Pseudonocardiaceae</taxon>
        <taxon>Actinomycetospora</taxon>
    </lineage>
</organism>
<reference evidence="2 3" key="1">
    <citation type="submission" date="2018-04" db="EMBL/GenBank/DDBJ databases">
        <title>Genomic Encyclopedia of Type Strains, Phase IV (KMG-IV): sequencing the most valuable type-strain genomes for metagenomic binning, comparative biology and taxonomic classification.</title>
        <authorList>
            <person name="Goeker M."/>
        </authorList>
    </citation>
    <scope>NUCLEOTIDE SEQUENCE [LARGE SCALE GENOMIC DNA]</scope>
    <source>
        <strain evidence="2 3">DSM 45771</strain>
    </source>
</reference>
<proteinExistence type="predicted"/>
<dbReference type="AlphaFoldDB" id="A0A2U1F8T2"/>
<accession>A0A2U1F8T2</accession>
<keyword evidence="1" id="KW-0472">Membrane</keyword>
<keyword evidence="1" id="KW-0812">Transmembrane</keyword>
<dbReference type="Proteomes" id="UP000245639">
    <property type="component" value="Unassembled WGS sequence"/>
</dbReference>
<gene>
    <name evidence="2" type="ORF">C8D89_108146</name>
</gene>
<keyword evidence="1" id="KW-1133">Transmembrane helix</keyword>